<dbReference type="OrthoDB" id="25954at2"/>
<dbReference type="InterPro" id="IPR012292">
    <property type="entry name" value="Globin/Proto"/>
</dbReference>
<proteinExistence type="predicted"/>
<protein>
    <recommendedName>
        <fullName evidence="3">Globin</fullName>
    </recommendedName>
</protein>
<evidence type="ECO:0000313" key="1">
    <source>
        <dbReference type="EMBL" id="KCZ57627.1"/>
    </source>
</evidence>
<dbReference type="RefSeq" id="WP_034740304.1">
    <property type="nucleotide sequence ID" value="NZ_AWFG01000030.1"/>
</dbReference>
<comment type="caution">
    <text evidence="1">The sequence shown here is derived from an EMBL/GenBank/DDBJ whole genome shotgun (WGS) entry which is preliminary data.</text>
</comment>
<dbReference type="STRING" id="1280947.HY30_05470"/>
<dbReference type="InterPro" id="IPR009050">
    <property type="entry name" value="Globin-like_sf"/>
</dbReference>
<reference evidence="1 2" key="1">
    <citation type="journal article" date="2014" name="Antonie Van Leeuwenhoek">
        <title>Hyphomonas beringensis sp. nov. and Hyphomonas chukchiensis sp. nov., isolated from surface seawater of the Bering Sea and Chukchi Sea.</title>
        <authorList>
            <person name="Li C."/>
            <person name="Lai Q."/>
            <person name="Li G."/>
            <person name="Dong C."/>
            <person name="Wang J."/>
            <person name="Liao Y."/>
            <person name="Shao Z."/>
        </authorList>
    </citation>
    <scope>NUCLEOTIDE SEQUENCE [LARGE SCALE GENOMIC DNA]</scope>
    <source>
        <strain evidence="1 2">BH-BN04-4</strain>
    </source>
</reference>
<dbReference type="GO" id="GO:0020037">
    <property type="term" value="F:heme binding"/>
    <property type="evidence" value="ECO:0007669"/>
    <property type="project" value="InterPro"/>
</dbReference>
<sequence length="147" mass="16763">MNHILRTAEERRREIQRNADRMGIDDAYISDLVETFYARVRADADLGPIFEKEIGDNWGPHLARMKDFWASVAMNAGRYTGKPVPAHAKLTGVDAAHFQTWLGLFRETLEDTAPSPEAIPYFMERAERIAKSLQLAMFGLPNMEPRN</sequence>
<gene>
    <name evidence="1" type="ORF">HY30_05470</name>
</gene>
<dbReference type="Proteomes" id="UP000027190">
    <property type="component" value="Unassembled WGS sequence"/>
</dbReference>
<organism evidence="1 2">
    <name type="scientific">Hyphomonas chukchiensis</name>
    <dbReference type="NCBI Taxonomy" id="1280947"/>
    <lineage>
        <taxon>Bacteria</taxon>
        <taxon>Pseudomonadati</taxon>
        <taxon>Pseudomonadota</taxon>
        <taxon>Alphaproteobacteria</taxon>
        <taxon>Hyphomonadales</taxon>
        <taxon>Hyphomonadaceae</taxon>
        <taxon>Hyphomonas</taxon>
    </lineage>
</organism>
<dbReference type="SUPFAM" id="SSF46458">
    <property type="entry name" value="Globin-like"/>
    <property type="match status" value="1"/>
</dbReference>
<keyword evidence="2" id="KW-1185">Reference proteome</keyword>
<dbReference type="PATRIC" id="fig|1280947.3.peg.2278"/>
<dbReference type="Gene3D" id="1.10.490.10">
    <property type="entry name" value="Globins"/>
    <property type="match status" value="1"/>
</dbReference>
<evidence type="ECO:0008006" key="3">
    <source>
        <dbReference type="Google" id="ProtNLM"/>
    </source>
</evidence>
<evidence type="ECO:0000313" key="2">
    <source>
        <dbReference type="Proteomes" id="UP000027190"/>
    </source>
</evidence>
<name>A0A062UH42_9PROT</name>
<dbReference type="eggNOG" id="COG2346">
    <property type="taxonomic scope" value="Bacteria"/>
</dbReference>
<dbReference type="GO" id="GO:0019825">
    <property type="term" value="F:oxygen binding"/>
    <property type="evidence" value="ECO:0007669"/>
    <property type="project" value="InterPro"/>
</dbReference>
<accession>A0A062UH42</accession>
<dbReference type="AlphaFoldDB" id="A0A062UH42"/>
<dbReference type="EMBL" id="AWFG01000030">
    <property type="protein sequence ID" value="KCZ57627.1"/>
    <property type="molecule type" value="Genomic_DNA"/>
</dbReference>
<dbReference type="CDD" id="cd08916">
    <property type="entry name" value="TrHb3_P"/>
    <property type="match status" value="1"/>
</dbReference>